<protein>
    <submittedName>
        <fullName evidence="1">Uncharacterized protein</fullName>
    </submittedName>
</protein>
<organism evidence="1 2">
    <name type="scientific">Xylocopilactobacillus apis</name>
    <dbReference type="NCBI Taxonomy" id="2932183"/>
    <lineage>
        <taxon>Bacteria</taxon>
        <taxon>Bacillati</taxon>
        <taxon>Bacillota</taxon>
        <taxon>Bacilli</taxon>
        <taxon>Lactobacillales</taxon>
        <taxon>Lactobacillaceae</taxon>
        <taxon>Xylocopilactobacillus</taxon>
    </lineage>
</organism>
<dbReference type="Proteomes" id="UP001321804">
    <property type="component" value="Chromosome"/>
</dbReference>
<dbReference type="EMBL" id="AP026801">
    <property type="protein sequence ID" value="BDR55757.1"/>
    <property type="molecule type" value="Genomic_DNA"/>
</dbReference>
<evidence type="ECO:0000313" key="1">
    <source>
        <dbReference type="EMBL" id="BDR55757.1"/>
    </source>
</evidence>
<gene>
    <name evidence="1" type="ORF">KIMC2_03190</name>
</gene>
<dbReference type="AlphaFoldDB" id="A0AAU9D4K9"/>
<reference evidence="1 2" key="1">
    <citation type="journal article" date="2023" name="Microbiol. Spectr.">
        <title>Symbiosis of Carpenter Bees with Uncharacterized Lactic Acid Bacteria Showing NAD Auxotrophy.</title>
        <authorList>
            <person name="Kawasaki S."/>
            <person name="Ozawa K."/>
            <person name="Mori T."/>
            <person name="Yamamoto A."/>
            <person name="Ito M."/>
            <person name="Ohkuma M."/>
            <person name="Sakamoto M."/>
            <person name="Matsutani M."/>
        </authorList>
    </citation>
    <scope>NUCLEOTIDE SEQUENCE [LARGE SCALE GENOMIC DNA]</scope>
    <source>
        <strain evidence="1 2">KimC2</strain>
    </source>
</reference>
<proteinExistence type="predicted"/>
<accession>A0AAU9D4K9</accession>
<name>A0AAU9D4K9_9LACO</name>
<sequence>MFEIDFSSSVNLGKLDSEDSTVAEAIYTIYSEYSETFTLNWNNYLIPLSKKGDLSEIYNDIVKMLILIKMNKEKGFYINFLSNAFTAKWEFTLYKTEQIRINAKWNSNSIFSNKLINEIDPNLYQVLVNKTHFVNQWDNLLRNLKQDLKAVGYTDSLDGFSYLEKL</sequence>
<dbReference type="RefSeq" id="WP_317697312.1">
    <property type="nucleotide sequence ID" value="NZ_AP026801.1"/>
</dbReference>
<dbReference type="KEGG" id="xak:KIMC2_03190"/>
<keyword evidence="2" id="KW-1185">Reference proteome</keyword>
<evidence type="ECO:0000313" key="2">
    <source>
        <dbReference type="Proteomes" id="UP001321804"/>
    </source>
</evidence>